<dbReference type="EMBL" id="WHPD01002147">
    <property type="protein sequence ID" value="MPV88991.1"/>
    <property type="molecule type" value="Genomic_DNA"/>
</dbReference>
<dbReference type="PROSITE" id="PS51084">
    <property type="entry name" value="HIT_2"/>
    <property type="match status" value="1"/>
</dbReference>
<dbReference type="SUPFAM" id="SSF54197">
    <property type="entry name" value="HIT-like"/>
    <property type="match status" value="1"/>
</dbReference>
<dbReference type="InterPro" id="IPR001310">
    <property type="entry name" value="Histidine_triad_HIT"/>
</dbReference>
<comment type="caution">
    <text evidence="5">The sequence shown here is derived from an EMBL/GenBank/DDBJ whole genome shotgun (WGS) entry which is preliminary data.</text>
</comment>
<evidence type="ECO:0000256" key="2">
    <source>
        <dbReference type="PIRSR" id="PIRSR601310-3"/>
    </source>
</evidence>
<name>A0A7J9UWI7_9MICO</name>
<dbReference type="InterPro" id="IPR036265">
    <property type="entry name" value="HIT-like_sf"/>
</dbReference>
<evidence type="ECO:0000313" key="5">
    <source>
        <dbReference type="EMBL" id="MPV88991.1"/>
    </source>
</evidence>
<dbReference type="OrthoDB" id="9784774at2"/>
<gene>
    <name evidence="5" type="ORF">GB882_09955</name>
</gene>
<feature type="active site" description="Tele-AMP-histidine intermediate" evidence="1">
    <location>
        <position position="99"/>
    </location>
</feature>
<evidence type="ECO:0000313" key="6">
    <source>
        <dbReference type="Proteomes" id="UP000429644"/>
    </source>
</evidence>
<organism evidence="5 6">
    <name type="scientific">Georgenia ruanii</name>
    <dbReference type="NCBI Taxonomy" id="348442"/>
    <lineage>
        <taxon>Bacteria</taxon>
        <taxon>Bacillati</taxon>
        <taxon>Actinomycetota</taxon>
        <taxon>Actinomycetes</taxon>
        <taxon>Micrococcales</taxon>
        <taxon>Bogoriellaceae</taxon>
        <taxon>Georgenia</taxon>
    </lineage>
</organism>
<evidence type="ECO:0000256" key="3">
    <source>
        <dbReference type="PROSITE-ProRule" id="PRU00464"/>
    </source>
</evidence>
<feature type="short sequence motif" description="Histidine triad motif" evidence="2 3">
    <location>
        <begin position="97"/>
        <end position="101"/>
    </location>
</feature>
<dbReference type="GO" id="GO:0003824">
    <property type="term" value="F:catalytic activity"/>
    <property type="evidence" value="ECO:0007669"/>
    <property type="project" value="InterPro"/>
</dbReference>
<evidence type="ECO:0000259" key="4">
    <source>
        <dbReference type="PROSITE" id="PS51084"/>
    </source>
</evidence>
<dbReference type="Pfam" id="PF01230">
    <property type="entry name" value="HIT"/>
    <property type="match status" value="1"/>
</dbReference>
<dbReference type="PANTHER" id="PTHR46648">
    <property type="entry name" value="HIT FAMILY PROTEIN 1"/>
    <property type="match status" value="1"/>
</dbReference>
<evidence type="ECO:0000256" key="1">
    <source>
        <dbReference type="PIRSR" id="PIRSR601310-1"/>
    </source>
</evidence>
<dbReference type="PRINTS" id="PR00332">
    <property type="entry name" value="HISTRIAD"/>
</dbReference>
<proteinExistence type="predicted"/>
<dbReference type="Gene3D" id="3.30.428.10">
    <property type="entry name" value="HIT-like"/>
    <property type="match status" value="1"/>
</dbReference>
<dbReference type="PANTHER" id="PTHR46648:SF1">
    <property type="entry name" value="ADENOSINE 5'-MONOPHOSPHORAMIDASE HNT1"/>
    <property type="match status" value="1"/>
</dbReference>
<keyword evidence="6" id="KW-1185">Reference proteome</keyword>
<dbReference type="AlphaFoldDB" id="A0A7J9UWI7"/>
<protein>
    <submittedName>
        <fullName evidence="5">HIT domain-containing protein</fullName>
    </submittedName>
</protein>
<sequence length="139" mass="14524">MSCVFCGIAAGAEPASVVRDDGEVLAFLSTAPVNPGHALVVPRAHATGLADLPADTGAAIWRLARELAVALRRDAAWAEGVNLHLSDGAAAGQHVDHVHLHVIPRFAEDGLRITDARHEPPSRVELDDVAVRLRAALGG</sequence>
<dbReference type="InterPro" id="IPR011146">
    <property type="entry name" value="HIT-like"/>
</dbReference>
<dbReference type="RefSeq" id="WP_152231682.1">
    <property type="nucleotide sequence ID" value="NZ_BAAAOT010000019.1"/>
</dbReference>
<dbReference type="GO" id="GO:0009117">
    <property type="term" value="P:nucleotide metabolic process"/>
    <property type="evidence" value="ECO:0007669"/>
    <property type="project" value="TreeGrafter"/>
</dbReference>
<accession>A0A7J9UWI7</accession>
<reference evidence="5 6" key="1">
    <citation type="submission" date="2019-10" db="EMBL/GenBank/DDBJ databases">
        <title>Georgenia wutianyii sp. nov. and Georgenia yuyongxinii sp. nov. isolated from plateau pika (Ochotona curzoniae) in the Qinghai-Tibet plateau of China.</title>
        <authorList>
            <person name="Tian Z."/>
        </authorList>
    </citation>
    <scope>NUCLEOTIDE SEQUENCE [LARGE SCALE GENOMIC DNA]</scope>
    <source>
        <strain evidence="5 6">JCM 15130</strain>
    </source>
</reference>
<feature type="domain" description="HIT" evidence="4">
    <location>
        <begin position="4"/>
        <end position="112"/>
    </location>
</feature>
<dbReference type="Proteomes" id="UP000429644">
    <property type="component" value="Unassembled WGS sequence"/>
</dbReference>